<dbReference type="NCBIfam" id="TIGR01417">
    <property type="entry name" value="PTS_I_fam"/>
    <property type="match status" value="1"/>
</dbReference>
<feature type="active site" description="Tele-phosphohistidine intermediate" evidence="18">
    <location>
        <position position="173"/>
    </location>
</feature>
<evidence type="ECO:0000259" key="22">
    <source>
        <dbReference type="Pfam" id="PF02896"/>
    </source>
</evidence>
<dbReference type="SUPFAM" id="SSF52009">
    <property type="entry name" value="Phosphohistidine domain"/>
    <property type="match status" value="1"/>
</dbReference>
<dbReference type="GO" id="GO:0016301">
    <property type="term" value="F:kinase activity"/>
    <property type="evidence" value="ECO:0007669"/>
    <property type="project" value="UniProtKB-KW"/>
</dbReference>
<protein>
    <recommendedName>
        <fullName evidence="7 17">Phosphoenolpyruvate-protein phosphotransferase</fullName>
        <ecNumber evidence="6 17">2.7.3.9</ecNumber>
    </recommendedName>
    <alternativeName>
        <fullName evidence="16 17">Phosphotransferase system, enzyme I</fullName>
    </alternativeName>
</protein>
<feature type="binding site" evidence="19">
    <location>
        <position position="449"/>
    </location>
    <ligand>
        <name>phosphoenolpyruvate</name>
        <dbReference type="ChEBI" id="CHEBI:58702"/>
    </ligand>
</feature>
<dbReference type="InterPro" id="IPR040442">
    <property type="entry name" value="Pyrv_kinase-like_dom_sf"/>
</dbReference>
<comment type="catalytic activity">
    <reaction evidence="1 17">
        <text>L-histidyl-[protein] + phosphoenolpyruvate = N(pros)-phospho-L-histidyl-[protein] + pyruvate</text>
        <dbReference type="Rhea" id="RHEA:23880"/>
        <dbReference type="Rhea" id="RHEA-COMP:9745"/>
        <dbReference type="Rhea" id="RHEA-COMP:9746"/>
        <dbReference type="ChEBI" id="CHEBI:15361"/>
        <dbReference type="ChEBI" id="CHEBI:29979"/>
        <dbReference type="ChEBI" id="CHEBI:58702"/>
        <dbReference type="ChEBI" id="CHEBI:64837"/>
        <dbReference type="EC" id="2.7.3.9"/>
    </reaction>
</comment>
<feature type="binding site" evidence="19">
    <location>
        <position position="316"/>
    </location>
    <ligand>
        <name>phosphoenolpyruvate</name>
        <dbReference type="ChEBI" id="CHEBI:58702"/>
    </ligand>
</feature>
<dbReference type="PANTHER" id="PTHR46244">
    <property type="entry name" value="PHOSPHOENOLPYRUVATE-PROTEIN PHOSPHOTRANSFERASE"/>
    <property type="match status" value="1"/>
</dbReference>
<dbReference type="InterPro" id="IPR006318">
    <property type="entry name" value="PTS_EI-like"/>
</dbReference>
<reference evidence="24 25" key="2">
    <citation type="submission" date="2007-06" db="EMBL/GenBank/DDBJ databases">
        <title>Draft genome sequence of Pseudoflavonifractor capillosus ATCC 29799.</title>
        <authorList>
            <person name="Sudarsanam P."/>
            <person name="Ley R."/>
            <person name="Guruge J."/>
            <person name="Turnbaugh P.J."/>
            <person name="Mahowald M."/>
            <person name="Liep D."/>
            <person name="Gordon J."/>
        </authorList>
    </citation>
    <scope>NUCLEOTIDE SEQUENCE [LARGE SCALE GENOMIC DNA]</scope>
    <source>
        <strain evidence="24 25">ATCC 29799</strain>
    </source>
</reference>
<evidence type="ECO:0000256" key="12">
    <source>
        <dbReference type="ARBA" id="ARBA00022683"/>
    </source>
</evidence>
<dbReference type="Pfam" id="PF02896">
    <property type="entry name" value="PEP-utilizers_C"/>
    <property type="match status" value="1"/>
</dbReference>
<reference evidence="24 25" key="1">
    <citation type="submission" date="2007-04" db="EMBL/GenBank/DDBJ databases">
        <authorList>
            <person name="Fulton L."/>
            <person name="Clifton S."/>
            <person name="Fulton B."/>
            <person name="Xu J."/>
            <person name="Minx P."/>
            <person name="Pepin K.H."/>
            <person name="Johnson M."/>
            <person name="Thiruvilangam P."/>
            <person name="Bhonagiri V."/>
            <person name="Nash W.E."/>
            <person name="Mardis E.R."/>
            <person name="Wilson R.K."/>
        </authorList>
    </citation>
    <scope>NUCLEOTIDE SEQUENCE [LARGE SCALE GENOMIC DNA]</scope>
    <source>
        <strain evidence="24 25">ATCC 29799</strain>
    </source>
</reference>
<evidence type="ECO:0000256" key="8">
    <source>
        <dbReference type="ARBA" id="ARBA00022448"/>
    </source>
</evidence>
<keyword evidence="25" id="KW-1185">Reference proteome</keyword>
<sequence>MYRFIPYTPLVEQREIAHGEVRTELDRYHRAQAAAREELETLCRRFSASDQEKTAIFAAHLDILMDVAMEEDICTAVEDELVCAEWAVQQVYGRYAEQIAGAADPLMRERSSDLKDVSRRILRCLEGAEDHDLSSLEHAAIVVAHDLLPSQTALLDRDRVLGIAAEIGGSTSHSAIIARSYGIPSVLGIEGILDAVQDGETVILDALKGTLSTQPTHDELATAERRKSEYAVKAAELRRWRDVPCVMADGTQVGIHLNIGSATPDELSASMYTDGVGLFRSEFLYMSRPQLPGEEEQMEAYRRALEAFAPRPVVLRTMDIGGDKKLECMDLPREENAFLGSRALRLCFKRKDIFRTQLRAAYRASVYGTLWIMFPMVSSVDDIRRAKQIAEEVWQELEREGIPFDREVKLGIMIETPAMAVLADRAAKEVDFASIGTNDLCQYALAVDRLNPEVAEYYQSYHPALFRLIGIAGSAFREAGKPLGVCGELGGDPLAAPVLVGLGVTKLSMSASAVAGVKKMLCGLTMEEARHIAQQAANRSTAKKVHRFLEQELGEVLNR</sequence>
<evidence type="ECO:0000313" key="24">
    <source>
        <dbReference type="EMBL" id="EDM98770.1"/>
    </source>
</evidence>
<evidence type="ECO:0000256" key="1">
    <source>
        <dbReference type="ARBA" id="ARBA00000683"/>
    </source>
</evidence>
<keyword evidence="14 17" id="KW-0418">Kinase</keyword>
<dbReference type="Pfam" id="PF00391">
    <property type="entry name" value="PEP-utilizers"/>
    <property type="match status" value="1"/>
</dbReference>
<evidence type="ECO:0000256" key="11">
    <source>
        <dbReference type="ARBA" id="ARBA00022679"/>
    </source>
</evidence>
<dbReference type="AlphaFoldDB" id="A6NZC1"/>
<dbReference type="PROSITE" id="PS00370">
    <property type="entry name" value="PEP_ENZYMES_PHOS_SITE"/>
    <property type="match status" value="1"/>
</dbReference>
<keyword evidence="13 17" id="KW-0479">Metal-binding</keyword>
<gene>
    <name evidence="24" type="primary">ptsP</name>
    <name evidence="24" type="ORF">BACCAP_03572</name>
</gene>
<keyword evidence="24" id="KW-0670">Pyruvate</keyword>
<dbReference type="InterPro" id="IPR000121">
    <property type="entry name" value="PEP_util_C"/>
</dbReference>
<feature type="domain" description="PEP-utilising enzyme mobile" evidence="21">
    <location>
        <begin position="137"/>
        <end position="209"/>
    </location>
</feature>
<dbReference type="Pfam" id="PF05524">
    <property type="entry name" value="PEP-utilisers_N"/>
    <property type="match status" value="1"/>
</dbReference>
<dbReference type="InterPro" id="IPR024692">
    <property type="entry name" value="PTS_EI"/>
</dbReference>
<comment type="function">
    <text evidence="3 17">General (non sugar-specific) component of the phosphoenolpyruvate-dependent sugar phosphotransferase system (sugar PTS). This major carbohydrate active-transport system catalyzes the phosphorylation of incoming sugar substrates concomitantly with their translocation across the cell membrane. Enzyme I transfers the phosphoryl group from phosphoenolpyruvate (PEP) to the phosphoryl carrier protein (HPr).</text>
</comment>
<dbReference type="PRINTS" id="PR01736">
    <property type="entry name" value="PHPHTRNFRASE"/>
</dbReference>
<evidence type="ECO:0000313" key="25">
    <source>
        <dbReference type="Proteomes" id="UP000003639"/>
    </source>
</evidence>
<dbReference type="EC" id="2.7.3.9" evidence="6 17"/>
<dbReference type="eggNOG" id="COG1080">
    <property type="taxonomic scope" value="Bacteria"/>
</dbReference>
<keyword evidence="8 17" id="KW-0813">Transport</keyword>
<evidence type="ECO:0000256" key="6">
    <source>
        <dbReference type="ARBA" id="ARBA00012232"/>
    </source>
</evidence>
<evidence type="ECO:0000256" key="14">
    <source>
        <dbReference type="ARBA" id="ARBA00022777"/>
    </source>
</evidence>
<name>A6NZC1_9FIRM</name>
<comment type="similarity">
    <text evidence="5 17">Belongs to the PEP-utilizing enzyme family.</text>
</comment>
<keyword evidence="9 17" id="KW-0963">Cytoplasm</keyword>
<comment type="cofactor">
    <cofactor evidence="2 17 20">
        <name>Mg(2+)</name>
        <dbReference type="ChEBI" id="CHEBI:18420"/>
    </cofactor>
</comment>
<evidence type="ECO:0000256" key="7">
    <source>
        <dbReference type="ARBA" id="ARBA00016544"/>
    </source>
</evidence>
<dbReference type="EMBL" id="AAXG02000032">
    <property type="protein sequence ID" value="EDM98770.1"/>
    <property type="molecule type" value="Genomic_DNA"/>
</dbReference>
<dbReference type="Gene3D" id="3.50.30.10">
    <property type="entry name" value="Phosphohistidine domain"/>
    <property type="match status" value="1"/>
</dbReference>
<feature type="domain" description="Phosphotransferase system enzyme I N-terminal" evidence="23">
    <location>
        <begin position="12"/>
        <end position="110"/>
    </location>
</feature>
<dbReference type="GO" id="GO:0009401">
    <property type="term" value="P:phosphoenolpyruvate-dependent sugar phosphotransferase system"/>
    <property type="evidence" value="ECO:0007669"/>
    <property type="project" value="UniProtKB-KW"/>
</dbReference>
<feature type="binding site" evidence="19">
    <location>
        <begin position="438"/>
        <end position="439"/>
    </location>
    <ligand>
        <name>phosphoenolpyruvate</name>
        <dbReference type="ChEBI" id="CHEBI:58702"/>
    </ligand>
</feature>
<dbReference type="GO" id="GO:0005737">
    <property type="term" value="C:cytoplasm"/>
    <property type="evidence" value="ECO:0007669"/>
    <property type="project" value="UniProtKB-SubCell"/>
</dbReference>
<dbReference type="SUPFAM" id="SSF51621">
    <property type="entry name" value="Phosphoenolpyruvate/pyruvate domain"/>
    <property type="match status" value="1"/>
</dbReference>
<feature type="domain" description="PEP-utilising enzyme C-terminal" evidence="22">
    <location>
        <begin position="235"/>
        <end position="521"/>
    </location>
</feature>
<dbReference type="InterPro" id="IPR050499">
    <property type="entry name" value="PEP-utilizing_PTS_enzyme"/>
</dbReference>
<evidence type="ECO:0000256" key="5">
    <source>
        <dbReference type="ARBA" id="ARBA00007837"/>
    </source>
</evidence>
<evidence type="ECO:0000256" key="4">
    <source>
        <dbReference type="ARBA" id="ARBA00004496"/>
    </source>
</evidence>
<evidence type="ECO:0000259" key="21">
    <source>
        <dbReference type="Pfam" id="PF00391"/>
    </source>
</evidence>
<keyword evidence="12 17" id="KW-0598">Phosphotransferase system</keyword>
<dbReference type="InterPro" id="IPR008279">
    <property type="entry name" value="PEP-util_enz_mobile_dom"/>
</dbReference>
<accession>A6NZC1</accession>
<comment type="subcellular location">
    <subcellularLocation>
        <location evidence="4 17">Cytoplasm</location>
    </subcellularLocation>
</comment>
<dbReference type="InterPro" id="IPR008731">
    <property type="entry name" value="PTS_EIN"/>
</dbReference>
<proteinExistence type="inferred from homology"/>
<keyword evidence="10 17" id="KW-0762">Sugar transport</keyword>
<evidence type="ECO:0000256" key="19">
    <source>
        <dbReference type="PIRSR" id="PIRSR000732-2"/>
    </source>
</evidence>
<evidence type="ECO:0000256" key="3">
    <source>
        <dbReference type="ARBA" id="ARBA00002728"/>
    </source>
</evidence>
<evidence type="ECO:0000256" key="20">
    <source>
        <dbReference type="PIRSR" id="PIRSR000732-3"/>
    </source>
</evidence>
<dbReference type="STRING" id="411467.BACCAP_03572"/>
<dbReference type="PANTHER" id="PTHR46244:SF3">
    <property type="entry name" value="PHOSPHOENOLPYRUVATE-PROTEIN PHOSPHOTRANSFERASE"/>
    <property type="match status" value="1"/>
</dbReference>
<evidence type="ECO:0000256" key="10">
    <source>
        <dbReference type="ARBA" id="ARBA00022597"/>
    </source>
</evidence>
<feature type="active site" description="Proton donor" evidence="18">
    <location>
        <position position="486"/>
    </location>
</feature>
<comment type="caution">
    <text evidence="24">The sequence shown here is derived from an EMBL/GenBank/DDBJ whole genome shotgun (WGS) entry which is preliminary data.</text>
</comment>
<dbReference type="GO" id="GO:0008965">
    <property type="term" value="F:phosphoenolpyruvate-protein phosphotransferase activity"/>
    <property type="evidence" value="ECO:0007669"/>
    <property type="project" value="UniProtKB-EC"/>
</dbReference>
<dbReference type="Gene3D" id="1.10.274.10">
    <property type="entry name" value="PtsI, HPr-binding domain"/>
    <property type="match status" value="1"/>
</dbReference>
<dbReference type="InterPro" id="IPR036637">
    <property type="entry name" value="Phosphohistidine_dom_sf"/>
</dbReference>
<feature type="binding site" evidence="19">
    <location>
        <position position="280"/>
    </location>
    <ligand>
        <name>phosphoenolpyruvate</name>
        <dbReference type="ChEBI" id="CHEBI:58702"/>
    </ligand>
</feature>
<evidence type="ECO:0000256" key="2">
    <source>
        <dbReference type="ARBA" id="ARBA00001946"/>
    </source>
</evidence>
<feature type="binding site" evidence="20">
    <location>
        <position position="415"/>
    </location>
    <ligand>
        <name>Mg(2+)</name>
        <dbReference type="ChEBI" id="CHEBI:18420"/>
    </ligand>
</feature>
<dbReference type="Proteomes" id="UP000003639">
    <property type="component" value="Unassembled WGS sequence"/>
</dbReference>
<dbReference type="GO" id="GO:0046872">
    <property type="term" value="F:metal ion binding"/>
    <property type="evidence" value="ECO:0007669"/>
    <property type="project" value="UniProtKB-KW"/>
</dbReference>
<dbReference type="InterPro" id="IPR018274">
    <property type="entry name" value="PEP_util_AS"/>
</dbReference>
<keyword evidence="15 17" id="KW-0460">Magnesium</keyword>
<evidence type="ECO:0000259" key="23">
    <source>
        <dbReference type="Pfam" id="PF05524"/>
    </source>
</evidence>
<dbReference type="Gene3D" id="3.20.20.60">
    <property type="entry name" value="Phosphoenolpyruvate-binding domains"/>
    <property type="match status" value="1"/>
</dbReference>
<dbReference type="InterPro" id="IPR036618">
    <property type="entry name" value="PtsI_HPr-bd_sf"/>
</dbReference>
<evidence type="ECO:0000256" key="16">
    <source>
        <dbReference type="ARBA" id="ARBA00033235"/>
    </source>
</evidence>
<feature type="binding site" evidence="20">
    <location>
        <position position="439"/>
    </location>
    <ligand>
        <name>Mg(2+)</name>
        <dbReference type="ChEBI" id="CHEBI:18420"/>
    </ligand>
</feature>
<evidence type="ECO:0000256" key="9">
    <source>
        <dbReference type="ARBA" id="ARBA00022490"/>
    </source>
</evidence>
<evidence type="ECO:0000256" key="13">
    <source>
        <dbReference type="ARBA" id="ARBA00022723"/>
    </source>
</evidence>
<evidence type="ECO:0000256" key="17">
    <source>
        <dbReference type="PIRNR" id="PIRNR000732"/>
    </source>
</evidence>
<keyword evidence="11 17" id="KW-0808">Transferase</keyword>
<dbReference type="SUPFAM" id="SSF47831">
    <property type="entry name" value="Enzyme I of the PEP:sugar phosphotransferase system HPr-binding (sub)domain"/>
    <property type="match status" value="1"/>
</dbReference>
<evidence type="ECO:0000256" key="18">
    <source>
        <dbReference type="PIRSR" id="PIRSR000732-1"/>
    </source>
</evidence>
<dbReference type="PIRSF" id="PIRSF000732">
    <property type="entry name" value="PTS_enzyme_I"/>
    <property type="match status" value="1"/>
</dbReference>
<evidence type="ECO:0000256" key="15">
    <source>
        <dbReference type="ARBA" id="ARBA00022842"/>
    </source>
</evidence>
<dbReference type="InterPro" id="IPR015813">
    <property type="entry name" value="Pyrv/PenolPyrv_kinase-like_dom"/>
</dbReference>
<organism evidence="24 25">
    <name type="scientific">Pseudoflavonifractor capillosus ATCC 29799</name>
    <dbReference type="NCBI Taxonomy" id="411467"/>
    <lineage>
        <taxon>Bacteria</taxon>
        <taxon>Bacillati</taxon>
        <taxon>Bacillota</taxon>
        <taxon>Clostridia</taxon>
        <taxon>Eubacteriales</taxon>
        <taxon>Oscillospiraceae</taxon>
        <taxon>Pseudoflavonifractor</taxon>
    </lineage>
</organism>